<accession>A0A0E9TYZ3</accession>
<evidence type="ECO:0000313" key="1">
    <source>
        <dbReference type="EMBL" id="JAH57943.1"/>
    </source>
</evidence>
<protein>
    <submittedName>
        <fullName evidence="1">Uncharacterized protein</fullName>
    </submittedName>
</protein>
<sequence>MNTSRFEKVVSLPMVSLPLKLQSRSRSECKAER</sequence>
<name>A0A0E9TYZ3_ANGAN</name>
<dbReference type="EMBL" id="GBXM01050634">
    <property type="protein sequence ID" value="JAH57943.1"/>
    <property type="molecule type" value="Transcribed_RNA"/>
</dbReference>
<reference evidence="1" key="2">
    <citation type="journal article" date="2015" name="Fish Shellfish Immunol.">
        <title>Early steps in the European eel (Anguilla anguilla)-Vibrio vulnificus interaction in the gills: Role of the RtxA13 toxin.</title>
        <authorList>
            <person name="Callol A."/>
            <person name="Pajuelo D."/>
            <person name="Ebbesson L."/>
            <person name="Teles M."/>
            <person name="MacKenzie S."/>
            <person name="Amaro C."/>
        </authorList>
    </citation>
    <scope>NUCLEOTIDE SEQUENCE</scope>
</reference>
<reference evidence="1" key="1">
    <citation type="submission" date="2014-11" db="EMBL/GenBank/DDBJ databases">
        <authorList>
            <person name="Amaro Gonzalez C."/>
        </authorList>
    </citation>
    <scope>NUCLEOTIDE SEQUENCE</scope>
</reference>
<organism evidence="1">
    <name type="scientific">Anguilla anguilla</name>
    <name type="common">European freshwater eel</name>
    <name type="synonym">Muraena anguilla</name>
    <dbReference type="NCBI Taxonomy" id="7936"/>
    <lineage>
        <taxon>Eukaryota</taxon>
        <taxon>Metazoa</taxon>
        <taxon>Chordata</taxon>
        <taxon>Craniata</taxon>
        <taxon>Vertebrata</taxon>
        <taxon>Euteleostomi</taxon>
        <taxon>Actinopterygii</taxon>
        <taxon>Neopterygii</taxon>
        <taxon>Teleostei</taxon>
        <taxon>Anguilliformes</taxon>
        <taxon>Anguillidae</taxon>
        <taxon>Anguilla</taxon>
    </lineage>
</organism>
<proteinExistence type="predicted"/>
<dbReference type="AlphaFoldDB" id="A0A0E9TYZ3"/>